<dbReference type="Pfam" id="PF00005">
    <property type="entry name" value="ABC_tran"/>
    <property type="match status" value="1"/>
</dbReference>
<gene>
    <name evidence="6" type="ORF">BGI42_05080</name>
</gene>
<dbReference type="EMBL" id="CP017253">
    <property type="protein sequence ID" value="AOR23134.1"/>
    <property type="molecule type" value="Genomic_DNA"/>
</dbReference>
<feature type="domain" description="ABC transporter" evidence="5">
    <location>
        <begin position="2"/>
        <end position="227"/>
    </location>
</feature>
<comment type="similarity">
    <text evidence="1">Belongs to the ABC transporter superfamily.</text>
</comment>
<dbReference type="SUPFAM" id="SSF52540">
    <property type="entry name" value="P-loop containing nucleoside triphosphate hydrolases"/>
    <property type="match status" value="1"/>
</dbReference>
<sequence length="227" mass="25012">MLRISGIKKNFGNIEVLKDINLNIKAGEILVIVGPSGGGKTTLLRCVNALEKCDKGKIEINGRAICENGKYVNKKTMHDIRKDIGLVFQNFNLFPHMTVLENLIEAPQRVLGLNKNEAIEKAEEILGFLGLKEKAQSYPFELSGGQKQRVAIGRALALEPKVMCFDEPTSALDPGLTEEIANLIKKLGKSGMAMMIITHDMDFAKKVSDRIVSMKSGKLIDGLIFEE</sequence>
<dbReference type="GO" id="GO:0005524">
    <property type="term" value="F:ATP binding"/>
    <property type="evidence" value="ECO:0007669"/>
    <property type="project" value="UniProtKB-KW"/>
</dbReference>
<dbReference type="InterPro" id="IPR003439">
    <property type="entry name" value="ABC_transporter-like_ATP-bd"/>
</dbReference>
<dbReference type="Proteomes" id="UP000094652">
    <property type="component" value="Chromosome"/>
</dbReference>
<proteinExistence type="inferred from homology"/>
<dbReference type="RefSeq" id="WP_069679289.1">
    <property type="nucleotide sequence ID" value="NZ_CP017253.2"/>
</dbReference>
<dbReference type="PIRSF" id="PIRSF039085">
    <property type="entry name" value="ABC_ATPase_HisP"/>
    <property type="match status" value="1"/>
</dbReference>
<evidence type="ECO:0000313" key="7">
    <source>
        <dbReference type="Proteomes" id="UP000094652"/>
    </source>
</evidence>
<dbReference type="InterPro" id="IPR003593">
    <property type="entry name" value="AAA+_ATPase"/>
</dbReference>
<dbReference type="GO" id="GO:0016887">
    <property type="term" value="F:ATP hydrolysis activity"/>
    <property type="evidence" value="ECO:0007669"/>
    <property type="project" value="InterPro"/>
</dbReference>
<organism evidence="6 7">
    <name type="scientific">Clostridium taeniosporum</name>
    <dbReference type="NCBI Taxonomy" id="394958"/>
    <lineage>
        <taxon>Bacteria</taxon>
        <taxon>Bacillati</taxon>
        <taxon>Bacillota</taxon>
        <taxon>Clostridia</taxon>
        <taxon>Eubacteriales</taxon>
        <taxon>Clostridiaceae</taxon>
        <taxon>Clostridium</taxon>
    </lineage>
</organism>
<name>A0A1D7XIG7_9CLOT</name>
<dbReference type="STRING" id="394958.BGI42_05080"/>
<keyword evidence="3" id="KW-0547">Nucleotide-binding</keyword>
<keyword evidence="7" id="KW-1185">Reference proteome</keyword>
<dbReference type="InterPro" id="IPR030679">
    <property type="entry name" value="ABC_ATPase_HisP-typ"/>
</dbReference>
<dbReference type="KEGG" id="ctae:BGI42_05080"/>
<dbReference type="PANTHER" id="PTHR43166">
    <property type="entry name" value="AMINO ACID IMPORT ATP-BINDING PROTEIN"/>
    <property type="match status" value="1"/>
</dbReference>
<dbReference type="SMART" id="SM00382">
    <property type="entry name" value="AAA"/>
    <property type="match status" value="1"/>
</dbReference>
<accession>A0A1D7XIG7</accession>
<protein>
    <submittedName>
        <fullName evidence="6">Amino acid ABC transporter ATP-binding protein</fullName>
    </submittedName>
</protein>
<dbReference type="PANTHER" id="PTHR43166:SF4">
    <property type="entry name" value="PHOSPHONATES IMPORT ATP-BINDING PROTEIN PHNC"/>
    <property type="match status" value="1"/>
</dbReference>
<keyword evidence="2" id="KW-0813">Transport</keyword>
<evidence type="ECO:0000256" key="1">
    <source>
        <dbReference type="ARBA" id="ARBA00005417"/>
    </source>
</evidence>
<dbReference type="InterPro" id="IPR050086">
    <property type="entry name" value="MetN_ABC_transporter-like"/>
</dbReference>
<dbReference type="PROSITE" id="PS50893">
    <property type="entry name" value="ABC_TRANSPORTER_2"/>
    <property type="match status" value="1"/>
</dbReference>
<evidence type="ECO:0000313" key="6">
    <source>
        <dbReference type="EMBL" id="AOR23134.1"/>
    </source>
</evidence>
<dbReference type="InterPro" id="IPR017871">
    <property type="entry name" value="ABC_transporter-like_CS"/>
</dbReference>
<dbReference type="Gene3D" id="3.40.50.300">
    <property type="entry name" value="P-loop containing nucleotide triphosphate hydrolases"/>
    <property type="match status" value="1"/>
</dbReference>
<dbReference type="InterPro" id="IPR027417">
    <property type="entry name" value="P-loop_NTPase"/>
</dbReference>
<dbReference type="AlphaFoldDB" id="A0A1D7XIG7"/>
<dbReference type="GO" id="GO:0015424">
    <property type="term" value="F:ABC-type amino acid transporter activity"/>
    <property type="evidence" value="ECO:0007669"/>
    <property type="project" value="InterPro"/>
</dbReference>
<evidence type="ECO:0000256" key="4">
    <source>
        <dbReference type="ARBA" id="ARBA00022840"/>
    </source>
</evidence>
<evidence type="ECO:0000256" key="3">
    <source>
        <dbReference type="ARBA" id="ARBA00022741"/>
    </source>
</evidence>
<dbReference type="PROSITE" id="PS00211">
    <property type="entry name" value="ABC_TRANSPORTER_1"/>
    <property type="match status" value="1"/>
</dbReference>
<reference evidence="7" key="1">
    <citation type="submission" date="2016-09" db="EMBL/GenBank/DDBJ databases">
        <title>Genomics of Clostridium taeniosporum, an organism which forms endospores with ribbon-like appendages.</title>
        <authorList>
            <person name="Walker J.R."/>
        </authorList>
    </citation>
    <scope>NUCLEOTIDE SEQUENCE [LARGE SCALE GENOMIC DNA]</scope>
    <source>
        <strain evidence="7">1/k</strain>
    </source>
</reference>
<evidence type="ECO:0000256" key="2">
    <source>
        <dbReference type="ARBA" id="ARBA00022448"/>
    </source>
</evidence>
<keyword evidence="4 6" id="KW-0067">ATP-binding</keyword>
<evidence type="ECO:0000259" key="5">
    <source>
        <dbReference type="PROSITE" id="PS50893"/>
    </source>
</evidence>
<dbReference type="OrthoDB" id="9804199at2"/>